<evidence type="ECO:0000256" key="2">
    <source>
        <dbReference type="SAM" id="Phobius"/>
    </source>
</evidence>
<feature type="compositionally biased region" description="Low complexity" evidence="1">
    <location>
        <begin position="226"/>
        <end position="246"/>
    </location>
</feature>
<feature type="compositionally biased region" description="Basic and acidic residues" evidence="1">
    <location>
        <begin position="450"/>
        <end position="477"/>
    </location>
</feature>
<name>A0ABY4N9Y7_9MICO</name>
<keyword evidence="2" id="KW-0472">Membrane</keyword>
<feature type="compositionally biased region" description="Polar residues" evidence="1">
    <location>
        <begin position="106"/>
        <end position="116"/>
    </location>
</feature>
<evidence type="ECO:0000256" key="1">
    <source>
        <dbReference type="SAM" id="MobiDB-lite"/>
    </source>
</evidence>
<dbReference type="RefSeq" id="WP_249479391.1">
    <property type="nucleotide sequence ID" value="NZ_CP097218.1"/>
</dbReference>
<feature type="region of interest" description="Disordered" evidence="1">
    <location>
        <begin position="270"/>
        <end position="477"/>
    </location>
</feature>
<feature type="transmembrane region" description="Helical" evidence="2">
    <location>
        <begin position="175"/>
        <end position="195"/>
    </location>
</feature>
<keyword evidence="2" id="KW-0812">Transmembrane</keyword>
<dbReference type="EMBL" id="CP097218">
    <property type="protein sequence ID" value="UQN30233.1"/>
    <property type="molecule type" value="Genomic_DNA"/>
</dbReference>
<reference evidence="3" key="1">
    <citation type="submission" date="2022-05" db="EMBL/GenBank/DDBJ databases">
        <title>Genomic analysis of Brachybacterium sp. CBA3104.</title>
        <authorList>
            <person name="Roh S.W."/>
            <person name="Kim Y.B."/>
            <person name="Kim Y."/>
        </authorList>
    </citation>
    <scope>NUCLEOTIDE SEQUENCE</scope>
    <source>
        <strain evidence="3">CBA3104</strain>
    </source>
</reference>
<feature type="region of interest" description="Disordered" evidence="1">
    <location>
        <begin position="97"/>
        <end position="116"/>
    </location>
</feature>
<sequence>MVLGLVGLLIGRLGETTWAPETERTATVDLSDPGPAVVIDPGVLYVGGTQGDVKITADSDVSVITASNDDIDAYLDGVKHTQVTGLSDWSTLKTETVDDDGEDSISDPTSSDLWRSVKTSKSPTTIDVGDFYAEETSTDPQPYRAILLVTDGSEPGADSISITWPVDEKNEWVPFAYAAGATLIIVGLVMLVVSFGSSRRERERAGAGEDSEGLGADDAREPELESASASAPASASAGASSADASAGEPTGAVLGGAAGLGAAGAGAAHLAGGSAADEPHGADETDRVDETHEADETHEVEGAQETDEAPTREHESIDAWQFGDEQAQAAPTADAAAADTASSADEGPEQSAAEDGAANDPSAEPSTDVLDRIDEEPGAGDADPGEQRPVTAPIPVGGSEGAAAGHDDAEGSEDPTEVIDRIEEPIAGPGEDASAALPRRSHRHRAATPEPEHGETPHDDAQHTGPEHGLDTEEEQR</sequence>
<feature type="region of interest" description="Disordered" evidence="1">
    <location>
        <begin position="199"/>
        <end position="248"/>
    </location>
</feature>
<organism evidence="3 4">
    <name type="scientific">Brachybacterium kimchii</name>
    <dbReference type="NCBI Taxonomy" id="2942909"/>
    <lineage>
        <taxon>Bacteria</taxon>
        <taxon>Bacillati</taxon>
        <taxon>Actinomycetota</taxon>
        <taxon>Actinomycetes</taxon>
        <taxon>Micrococcales</taxon>
        <taxon>Dermabacteraceae</taxon>
        <taxon>Brachybacterium</taxon>
    </lineage>
</organism>
<gene>
    <name evidence="3" type="ORF">M4486_02480</name>
</gene>
<feature type="compositionally biased region" description="Basic and acidic residues" evidence="1">
    <location>
        <begin position="277"/>
        <end position="301"/>
    </location>
</feature>
<feature type="compositionally biased region" description="Low complexity" evidence="1">
    <location>
        <begin position="324"/>
        <end position="345"/>
    </location>
</feature>
<accession>A0ABY4N9Y7</accession>
<proteinExistence type="predicted"/>
<protein>
    <submittedName>
        <fullName evidence="3">Uncharacterized protein</fullName>
    </submittedName>
</protein>
<keyword evidence="2" id="KW-1133">Transmembrane helix</keyword>
<evidence type="ECO:0000313" key="4">
    <source>
        <dbReference type="Proteomes" id="UP001055868"/>
    </source>
</evidence>
<dbReference type="Proteomes" id="UP001055868">
    <property type="component" value="Chromosome"/>
</dbReference>
<keyword evidence="4" id="KW-1185">Reference proteome</keyword>
<evidence type="ECO:0000313" key="3">
    <source>
        <dbReference type="EMBL" id="UQN30233.1"/>
    </source>
</evidence>